<evidence type="ECO:0008006" key="3">
    <source>
        <dbReference type="Google" id="ProtNLM"/>
    </source>
</evidence>
<dbReference type="PROSITE" id="PS51257">
    <property type="entry name" value="PROKAR_LIPOPROTEIN"/>
    <property type="match status" value="1"/>
</dbReference>
<dbReference type="InterPro" id="IPR043504">
    <property type="entry name" value="Peptidase_S1_PA_chymotrypsin"/>
</dbReference>
<keyword evidence="2" id="KW-1185">Reference proteome</keyword>
<protein>
    <recommendedName>
        <fullName evidence="3">Serine protease</fullName>
    </recommendedName>
</protein>
<reference evidence="1 2" key="1">
    <citation type="submission" date="2023-04" db="EMBL/GenBank/DDBJ databases">
        <title>Draft genome sequence of acteroides sedimenti strain YN3PY1.</title>
        <authorList>
            <person name="Yoshida N."/>
        </authorList>
    </citation>
    <scope>NUCLEOTIDE SEQUENCE [LARGE SCALE GENOMIC DNA]</scope>
    <source>
        <strain evidence="1 2">YN3PY1</strain>
    </source>
</reference>
<dbReference type="SUPFAM" id="SSF50494">
    <property type="entry name" value="Trypsin-like serine proteases"/>
    <property type="match status" value="1"/>
</dbReference>
<dbReference type="EMBL" id="AP028055">
    <property type="protein sequence ID" value="BEG98374.1"/>
    <property type="molecule type" value="Genomic_DNA"/>
</dbReference>
<sequence length="380" mass="42929">MKFNSIDVMKKIFIYLLLSITFVGCNSKKTAEELFNNDASGVVVILNEFYYKIQIPNRETIYFTGIDNEGNLENFTLDINEIIKNRKMLTGTGFFIDKEGSILTNRHVAQPTIDIAQAKQGFIGLIRSLKELLQGQLENMQSEYYNLDTQKSNCTYYDNYGNPYTDQANLSEIVQKQSEIETNFNELLQTYNNLDANLDPEALIISSVCEIGIAYNNTFVTNDKDFIDKNPCVVVRVSEKEDVDLALIQLKNKKTPNDSYIFTTAEQNAKSKSFTKLFSGNKDEEKLKINQQLYMIGYNAGLTLANTQKGINVQMTSGKLTQLPDGQRLLYSIPTLQGSSGSPVIDEYGNLVAVNFAKLSGTDNFNFGIPVEKIKDFMKW</sequence>
<proteinExistence type="predicted"/>
<dbReference type="PANTHER" id="PTHR43019">
    <property type="entry name" value="SERINE ENDOPROTEASE DEGS"/>
    <property type="match status" value="1"/>
</dbReference>
<dbReference type="Proteomes" id="UP001496674">
    <property type="component" value="Chromosome"/>
</dbReference>
<gene>
    <name evidence="1" type="ORF">BSYN_06390</name>
</gene>
<name>A0ABN6Z2M2_9BACE</name>
<evidence type="ECO:0000313" key="2">
    <source>
        <dbReference type="Proteomes" id="UP001496674"/>
    </source>
</evidence>
<dbReference type="PANTHER" id="PTHR43019:SF23">
    <property type="entry name" value="PROTEASE DO-LIKE 5, CHLOROPLASTIC"/>
    <property type="match status" value="1"/>
</dbReference>
<accession>A0ABN6Z2M2</accession>
<organism evidence="1 2">
    <name type="scientific">Bacteroides sedimenti</name>
    <dbReference type="NCBI Taxonomy" id="2136147"/>
    <lineage>
        <taxon>Bacteria</taxon>
        <taxon>Pseudomonadati</taxon>
        <taxon>Bacteroidota</taxon>
        <taxon>Bacteroidia</taxon>
        <taxon>Bacteroidales</taxon>
        <taxon>Bacteroidaceae</taxon>
        <taxon>Bacteroides</taxon>
    </lineage>
</organism>
<evidence type="ECO:0000313" key="1">
    <source>
        <dbReference type="EMBL" id="BEG98374.1"/>
    </source>
</evidence>
<dbReference type="InterPro" id="IPR009003">
    <property type="entry name" value="Peptidase_S1_PA"/>
</dbReference>
<dbReference type="Gene3D" id="2.40.10.10">
    <property type="entry name" value="Trypsin-like serine proteases"/>
    <property type="match status" value="2"/>
</dbReference>
<dbReference type="Pfam" id="PF13365">
    <property type="entry name" value="Trypsin_2"/>
    <property type="match status" value="1"/>
</dbReference>